<dbReference type="EMBL" id="VUMN01000003">
    <property type="protein sequence ID" value="MSS57762.1"/>
    <property type="molecule type" value="Genomic_DNA"/>
</dbReference>
<dbReference type="Gene3D" id="3.40.109.10">
    <property type="entry name" value="NADH Oxidase"/>
    <property type="match status" value="1"/>
</dbReference>
<organism evidence="1 2">
    <name type="scientific">Stecheria intestinalis</name>
    <dbReference type="NCBI Taxonomy" id="2606630"/>
    <lineage>
        <taxon>Bacteria</taxon>
        <taxon>Bacillati</taxon>
        <taxon>Bacillota</taxon>
        <taxon>Erysipelotrichia</taxon>
        <taxon>Erysipelotrichales</taxon>
        <taxon>Erysipelotrichaceae</taxon>
        <taxon>Stecheria</taxon>
    </lineage>
</organism>
<dbReference type="InterPro" id="IPR052544">
    <property type="entry name" value="Bacteriocin_Proc_Enz"/>
</dbReference>
<dbReference type="RefSeq" id="WP_154502807.1">
    <property type="nucleotide sequence ID" value="NZ_VUMN01000003.1"/>
</dbReference>
<dbReference type="SUPFAM" id="SSF55469">
    <property type="entry name" value="FMN-dependent nitroreductase-like"/>
    <property type="match status" value="1"/>
</dbReference>
<reference evidence="1 2" key="1">
    <citation type="submission" date="2019-08" db="EMBL/GenBank/DDBJ databases">
        <title>In-depth cultivation of the pig gut microbiome towards novel bacterial diversity and tailored functional studies.</title>
        <authorList>
            <person name="Wylensek D."/>
            <person name="Hitch T.C.A."/>
            <person name="Clavel T."/>
        </authorList>
    </citation>
    <scope>NUCLEOTIDE SEQUENCE [LARGE SCALE GENOMIC DNA]</scope>
    <source>
        <strain evidence="1 2">Oil+RF-744-GAM-WT-6</strain>
    </source>
</reference>
<proteinExistence type="predicted"/>
<evidence type="ECO:0000313" key="1">
    <source>
        <dbReference type="EMBL" id="MSS57762.1"/>
    </source>
</evidence>
<evidence type="ECO:0000313" key="2">
    <source>
        <dbReference type="Proteomes" id="UP000461880"/>
    </source>
</evidence>
<dbReference type="PANTHER" id="PTHR43745:SF2">
    <property type="entry name" value="NITROREDUCTASE MJ1384-RELATED"/>
    <property type="match status" value="1"/>
</dbReference>
<dbReference type="AlphaFoldDB" id="A0A7X2NQI9"/>
<sequence length="109" mass="12042">MSKEAVSLPVNYEDLSITNDFLKVINTRSSHRIFTSEGLSLLELSYLLWCCQGVKGLCGKRYATLRTVPSGGARHAFECYLAIQNVKEAEARPLALSANDAPDCIFKQS</sequence>
<dbReference type="GO" id="GO:0016491">
    <property type="term" value="F:oxidoreductase activity"/>
    <property type="evidence" value="ECO:0007669"/>
    <property type="project" value="InterPro"/>
</dbReference>
<keyword evidence="2" id="KW-1185">Reference proteome</keyword>
<gene>
    <name evidence="1" type="ORF">FYJ51_02435</name>
</gene>
<name>A0A7X2NQI9_9FIRM</name>
<accession>A0A7X2NQI9</accession>
<dbReference type="InterPro" id="IPR000415">
    <property type="entry name" value="Nitroreductase-like"/>
</dbReference>
<dbReference type="Proteomes" id="UP000461880">
    <property type="component" value="Unassembled WGS sequence"/>
</dbReference>
<protein>
    <submittedName>
        <fullName evidence="1">Uncharacterized protein</fullName>
    </submittedName>
</protein>
<dbReference type="PANTHER" id="PTHR43745">
    <property type="entry name" value="NITROREDUCTASE MJ1384-RELATED"/>
    <property type="match status" value="1"/>
</dbReference>
<comment type="caution">
    <text evidence="1">The sequence shown here is derived from an EMBL/GenBank/DDBJ whole genome shotgun (WGS) entry which is preliminary data.</text>
</comment>